<accession>A0A0G4P300</accession>
<reference evidence="1 2" key="1">
    <citation type="journal article" date="2014" name="Nat. Commun.">
        <title>Multiple recent horizontal transfers of a large genomic region in cheese making fungi.</title>
        <authorList>
            <person name="Cheeseman K."/>
            <person name="Ropars J."/>
            <person name="Renault P."/>
            <person name="Dupont J."/>
            <person name="Gouzy J."/>
            <person name="Branca A."/>
            <person name="Abraham A.L."/>
            <person name="Ceppi M."/>
            <person name="Conseiller E."/>
            <person name="Debuchy R."/>
            <person name="Malagnac F."/>
            <person name="Goarin A."/>
            <person name="Silar P."/>
            <person name="Lacoste S."/>
            <person name="Sallet E."/>
            <person name="Bensimon A."/>
            <person name="Giraud T."/>
            <person name="Brygoo Y."/>
        </authorList>
    </citation>
    <scope>NUCLEOTIDE SEQUENCE [LARGE SCALE GENOMIC DNA]</scope>
    <source>
        <strain evidence="2">FM 013</strain>
    </source>
</reference>
<dbReference type="EMBL" id="HG793137">
    <property type="protein sequence ID" value="CRL20628.1"/>
    <property type="molecule type" value="Genomic_DNA"/>
</dbReference>
<keyword evidence="2" id="KW-1185">Reference proteome</keyword>
<proteinExistence type="predicted"/>
<name>A0A0G4P300_PENC3</name>
<organism evidence="1 2">
    <name type="scientific">Penicillium camemberti (strain FM 013)</name>
    <dbReference type="NCBI Taxonomy" id="1429867"/>
    <lineage>
        <taxon>Eukaryota</taxon>
        <taxon>Fungi</taxon>
        <taxon>Dikarya</taxon>
        <taxon>Ascomycota</taxon>
        <taxon>Pezizomycotina</taxon>
        <taxon>Eurotiomycetes</taxon>
        <taxon>Eurotiomycetidae</taxon>
        <taxon>Eurotiales</taxon>
        <taxon>Aspergillaceae</taxon>
        <taxon>Penicillium</taxon>
    </lineage>
</organism>
<dbReference type="Proteomes" id="UP000053732">
    <property type="component" value="Unassembled WGS sequence"/>
</dbReference>
<evidence type="ECO:0000313" key="1">
    <source>
        <dbReference type="EMBL" id="CRL20628.1"/>
    </source>
</evidence>
<gene>
    <name evidence="1" type="ORF">PCAMFM013_S004g000569</name>
</gene>
<protein>
    <submittedName>
        <fullName evidence="1">Str. FM013</fullName>
    </submittedName>
</protein>
<evidence type="ECO:0000313" key="2">
    <source>
        <dbReference type="Proteomes" id="UP000053732"/>
    </source>
</evidence>
<sequence length="57" mass="6506">MYTDTGGRLHRISRGALVRWCYGLIHLSYRGRAGDEHVGNILFWSGMMHVLDPLLCC</sequence>
<dbReference type="AlphaFoldDB" id="A0A0G4P300"/>